<sequence>MLKKIKYHVLNEKFLYFLLLFLFCIMVNYSFDYIFKIIYALALFIILVLLKDTLKYIYILFIVFLSVLGSLYFPIGQIFGSPSYNTVLSVFSTNYLEAKEFLFSIPVFYYLSSLLILILAGILLIKKDIILPLKGKKWLFIFAMATCLHGPIKSMFSGEGFHLYKTGFPPIKFMIDFYRSMEKFKKDHKKTISALNNDTWGNVSSNPDYSNYILVIGESVRKDFMHTYGFQIKNTPFSDQAQGIFFKNYLSAASSTQMSLMNTLALRENDELQLQNNIISLANKAGFKTYWFSNQGSRGTDDTAMANFARKAQVRQFLKSGSWSVNYSGSDGKLLPLIESALNNEDSKPKLIIVHLMGSHPPVCKRTQDQFDVYFRSKDLSCYIQTIKDTDTVLKKITKIANEKKEKWSMMYFSDHGLALKMQNNLDSQLHHSNKYKQNFEVPMFIISSDATQRTEITAHRSAFSFLSLFSEWTGIKTEKIPENCHFLSNTVCKNQTSVMLWDQKTVDIKDLPSDPG</sequence>
<dbReference type="PANTHER" id="PTHR30443:SF4">
    <property type="entry name" value="PHOSPHOETHANOLAMINE TRANSFERASE OPGE-RELATED"/>
    <property type="match status" value="1"/>
</dbReference>
<reference evidence="8 9" key="2">
    <citation type="submission" date="2017-09" db="EMBL/GenBank/DDBJ databases">
        <title>The genome of whitefly Bemisia tabaci, a global crop pest, provides novel insights into virus transmission, host adaptation and insecticide resistance.</title>
        <authorList>
            <person name="Kaur N."/>
            <person name="Kliot A."/>
            <person name="Pinheiro P.V."/>
            <person name="Luan J."/>
            <person name="Zheng Y."/>
            <person name="Liu W."/>
            <person name="Sun H."/>
            <person name="Yang X."/>
            <person name="Xu Y."/>
            <person name="Luo Y."/>
            <person name="Kruse A."/>
            <person name="Fisher T.W."/>
            <person name="Nelson D.R."/>
            <person name="Elimelech M."/>
            <person name="MacCoss M."/>
            <person name="Johnson R."/>
            <person name="Cohen E."/>
            <person name="Hunter W.B."/>
            <person name="Brown J.K."/>
            <person name="Jander G."/>
            <person name="Cilia M."/>
            <person name="Douglas A.E."/>
            <person name="Ghanim M."/>
            <person name="Simmons A.M."/>
            <person name="Wintermantel W.M."/>
            <person name="Ling K.-S."/>
            <person name="Fei Z."/>
        </authorList>
    </citation>
    <scope>NUCLEOTIDE SEQUENCE [LARGE SCALE GENOMIC DNA]</scope>
    <source>
        <strain evidence="8 9">MEAM1</strain>
    </source>
</reference>
<evidence type="ECO:0000313" key="8">
    <source>
        <dbReference type="EMBL" id="ASX26366.1"/>
    </source>
</evidence>
<evidence type="ECO:0000256" key="5">
    <source>
        <dbReference type="ARBA" id="ARBA00022989"/>
    </source>
</evidence>
<evidence type="ECO:0000313" key="9">
    <source>
        <dbReference type="Proteomes" id="UP000216438"/>
    </source>
</evidence>
<evidence type="ECO:0000256" key="3">
    <source>
        <dbReference type="ARBA" id="ARBA00022679"/>
    </source>
</evidence>
<keyword evidence="3" id="KW-0808">Transferase</keyword>
<keyword evidence="6" id="KW-0472">Membrane</keyword>
<dbReference type="Pfam" id="PF00884">
    <property type="entry name" value="Sulfatase"/>
    <property type="match status" value="1"/>
</dbReference>
<dbReference type="Gene3D" id="3.40.720.10">
    <property type="entry name" value="Alkaline Phosphatase, subunit A"/>
    <property type="match status" value="1"/>
</dbReference>
<keyword evidence="5" id="KW-1133">Transmembrane helix</keyword>
<dbReference type="GO" id="GO:0009244">
    <property type="term" value="P:lipopolysaccharide core region biosynthetic process"/>
    <property type="evidence" value="ECO:0007669"/>
    <property type="project" value="TreeGrafter"/>
</dbReference>
<name>A0A249DXT9_9ENTR</name>
<keyword evidence="4" id="KW-0812">Transmembrane</keyword>
<dbReference type="CDD" id="cd16017">
    <property type="entry name" value="LptA"/>
    <property type="match status" value="1"/>
</dbReference>
<dbReference type="GO" id="GO:0016776">
    <property type="term" value="F:phosphotransferase activity, phosphate group as acceptor"/>
    <property type="evidence" value="ECO:0007669"/>
    <property type="project" value="TreeGrafter"/>
</dbReference>
<dbReference type="InterPro" id="IPR000917">
    <property type="entry name" value="Sulfatase_N"/>
</dbReference>
<evidence type="ECO:0000256" key="2">
    <source>
        <dbReference type="ARBA" id="ARBA00022475"/>
    </source>
</evidence>
<dbReference type="SUPFAM" id="SSF53649">
    <property type="entry name" value="Alkaline phosphatase-like"/>
    <property type="match status" value="1"/>
</dbReference>
<dbReference type="InterPro" id="IPR040423">
    <property type="entry name" value="PEA_transferase"/>
</dbReference>
<dbReference type="OrthoDB" id="9786870at2"/>
<organism evidence="8 9">
    <name type="scientific">Candidatus Hamiltonella defensa</name>
    <name type="common">Bemisia tabaci</name>
    <dbReference type="NCBI Taxonomy" id="672795"/>
    <lineage>
        <taxon>Bacteria</taxon>
        <taxon>Pseudomonadati</taxon>
        <taxon>Pseudomonadota</taxon>
        <taxon>Gammaproteobacteria</taxon>
        <taxon>Enterobacterales</taxon>
        <taxon>Enterobacteriaceae</taxon>
        <taxon>aphid secondary symbionts</taxon>
        <taxon>Candidatus Williamhamiltonella</taxon>
    </lineage>
</organism>
<protein>
    <submittedName>
        <fullName evidence="8">Uncharacterized protein</fullName>
    </submittedName>
</protein>
<dbReference type="GO" id="GO:0005886">
    <property type="term" value="C:plasma membrane"/>
    <property type="evidence" value="ECO:0007669"/>
    <property type="project" value="UniProtKB-SubCell"/>
</dbReference>
<evidence type="ECO:0000256" key="6">
    <source>
        <dbReference type="ARBA" id="ARBA00023136"/>
    </source>
</evidence>
<dbReference type="PANTHER" id="PTHR30443">
    <property type="entry name" value="INNER MEMBRANE PROTEIN"/>
    <property type="match status" value="1"/>
</dbReference>
<comment type="subcellular location">
    <subcellularLocation>
        <location evidence="1">Cell membrane</location>
        <topology evidence="1">Multi-pass membrane protein</topology>
    </subcellularLocation>
</comment>
<dbReference type="InterPro" id="IPR017850">
    <property type="entry name" value="Alkaline_phosphatase_core_sf"/>
</dbReference>
<evidence type="ECO:0000256" key="4">
    <source>
        <dbReference type="ARBA" id="ARBA00022692"/>
    </source>
</evidence>
<gene>
    <name evidence="8" type="ORF">BA171_04620</name>
</gene>
<accession>A0A249DXT9</accession>
<dbReference type="EMBL" id="CP016303">
    <property type="protein sequence ID" value="ASX26366.1"/>
    <property type="molecule type" value="Genomic_DNA"/>
</dbReference>
<reference evidence="9" key="1">
    <citation type="submission" date="2016-06" db="EMBL/GenBank/DDBJ databases">
        <authorList>
            <person name="Chen W."/>
            <person name="Hasegawa D.K."/>
        </authorList>
    </citation>
    <scope>NUCLEOTIDE SEQUENCE [LARGE SCALE GENOMIC DNA]</scope>
    <source>
        <strain evidence="9">MEAM1</strain>
    </source>
</reference>
<keyword evidence="2" id="KW-1003">Cell membrane</keyword>
<dbReference type="AlphaFoldDB" id="A0A249DXT9"/>
<dbReference type="Proteomes" id="UP000216438">
    <property type="component" value="Chromosome"/>
</dbReference>
<comment type="similarity">
    <text evidence="7">Belongs to the phosphoethanolamine transferase family.</text>
</comment>
<evidence type="ECO:0000256" key="7">
    <source>
        <dbReference type="ARBA" id="ARBA00038481"/>
    </source>
</evidence>
<evidence type="ECO:0000256" key="1">
    <source>
        <dbReference type="ARBA" id="ARBA00004651"/>
    </source>
</evidence>
<proteinExistence type="inferred from homology"/>
<dbReference type="InterPro" id="IPR058130">
    <property type="entry name" value="PEA_transf_C"/>
</dbReference>